<dbReference type="Gene3D" id="2.170.130.30">
    <property type="match status" value="1"/>
</dbReference>
<feature type="compositionally biased region" description="Low complexity" evidence="1">
    <location>
        <begin position="105"/>
        <end position="122"/>
    </location>
</feature>
<evidence type="ECO:0000256" key="1">
    <source>
        <dbReference type="SAM" id="MobiDB-lite"/>
    </source>
</evidence>
<dbReference type="RefSeq" id="WP_253077357.1">
    <property type="nucleotide sequence ID" value="NZ_JAMXWN010000020.1"/>
</dbReference>
<accession>A0ABW1WH93</accession>
<keyword evidence="2" id="KW-0812">Transmembrane</keyword>
<keyword evidence="2" id="KW-0472">Membrane</keyword>
<dbReference type="EMBL" id="JBHSTQ010000018">
    <property type="protein sequence ID" value="MFC6387564.1"/>
    <property type="molecule type" value="Genomic_DNA"/>
</dbReference>
<sequence length="236" mass="25542">MKHVKTLMLIVSIGLIVLGLAVIVNGIQEKQVTSIQIKPIEHVAQADKKSSESPKIKLEKSKPLENKIQKDRDSRSASMSDVRSSKRSNSEASSHSNAKKEEASAESTSEEQSSKNPSKKSSAPVGASNTSGSSHQERIHVEIKGYDNKNFSGNMSYKDGMTAFSALKAVADRKNIELDYSGSGSTSYVKSINGQRAGDKSAQSGWTYSVNGKTPNVSSGIYKLHSGDTLVWNYQE</sequence>
<feature type="domain" description="Transcobalamin-like C-terminal" evidence="3">
    <location>
        <begin position="160"/>
        <end position="235"/>
    </location>
</feature>
<reference evidence="5" key="1">
    <citation type="journal article" date="2019" name="Int. J. Syst. Evol. Microbiol.">
        <title>The Global Catalogue of Microorganisms (GCM) 10K type strain sequencing project: providing services to taxonomists for standard genome sequencing and annotation.</title>
        <authorList>
            <consortium name="The Broad Institute Genomics Platform"/>
            <consortium name="The Broad Institute Genome Sequencing Center for Infectious Disease"/>
            <person name="Wu L."/>
            <person name="Ma J."/>
        </authorList>
    </citation>
    <scope>NUCLEOTIDE SEQUENCE [LARGE SCALE GENOMIC DNA]</scope>
    <source>
        <strain evidence="5">CCUG 42001</strain>
    </source>
</reference>
<feature type="compositionally biased region" description="Basic and acidic residues" evidence="1">
    <location>
        <begin position="44"/>
        <end position="75"/>
    </location>
</feature>
<name>A0ABW1WH93_9BACL</name>
<dbReference type="Pfam" id="PF14478">
    <property type="entry name" value="DUF4430"/>
    <property type="match status" value="1"/>
</dbReference>
<comment type="caution">
    <text evidence="4">The sequence shown here is derived from an EMBL/GenBank/DDBJ whole genome shotgun (WGS) entry which is preliminary data.</text>
</comment>
<feature type="region of interest" description="Disordered" evidence="1">
    <location>
        <begin position="44"/>
        <end position="138"/>
    </location>
</feature>
<evidence type="ECO:0000259" key="3">
    <source>
        <dbReference type="Pfam" id="PF14478"/>
    </source>
</evidence>
<feature type="transmembrane region" description="Helical" evidence="2">
    <location>
        <begin position="7"/>
        <end position="27"/>
    </location>
</feature>
<dbReference type="InterPro" id="IPR027954">
    <property type="entry name" value="Transcobalamin-like_C"/>
</dbReference>
<organism evidence="4 5">
    <name type="scientific">Sporolactobacillus kofuensis</name>
    <dbReference type="NCBI Taxonomy" id="269672"/>
    <lineage>
        <taxon>Bacteria</taxon>
        <taxon>Bacillati</taxon>
        <taxon>Bacillota</taxon>
        <taxon>Bacilli</taxon>
        <taxon>Bacillales</taxon>
        <taxon>Sporolactobacillaceae</taxon>
        <taxon>Sporolactobacillus</taxon>
    </lineage>
</organism>
<proteinExistence type="predicted"/>
<evidence type="ECO:0000313" key="5">
    <source>
        <dbReference type="Proteomes" id="UP001596267"/>
    </source>
</evidence>
<protein>
    <submittedName>
        <fullName evidence="4">DUF4430 domain-containing protein</fullName>
    </submittedName>
</protein>
<evidence type="ECO:0000313" key="4">
    <source>
        <dbReference type="EMBL" id="MFC6387564.1"/>
    </source>
</evidence>
<keyword evidence="2" id="KW-1133">Transmembrane helix</keyword>
<gene>
    <name evidence="4" type="ORF">ACFP7A_13255</name>
</gene>
<dbReference type="Proteomes" id="UP001596267">
    <property type="component" value="Unassembled WGS sequence"/>
</dbReference>
<evidence type="ECO:0000256" key="2">
    <source>
        <dbReference type="SAM" id="Phobius"/>
    </source>
</evidence>
<keyword evidence="5" id="KW-1185">Reference proteome</keyword>